<dbReference type="AlphaFoldDB" id="A0ABD3RQG4"/>
<comment type="subcellular location">
    <subcellularLocation>
        <location evidence="2">Membrane</location>
        <topology evidence="2">Single-pass membrane protein</topology>
    </subcellularLocation>
</comment>
<evidence type="ECO:0000313" key="18">
    <source>
        <dbReference type="Proteomes" id="UP001634393"/>
    </source>
</evidence>
<keyword evidence="9" id="KW-0833">Ubl conjugation pathway</keyword>
<sequence length="252" mass="27735">MSSVANSNPWEPYGNYKDCSLGICSIYCPQFCYLIFPPPPSNDESTPPFSPLIIAIIGVLATAFLLVSYYTIVTRYCRNRNNNSNRAQEVPQSQDPTAENQFQIGSSGLDEAVIKKIKVCKYKKGGDGLVEEIEGTECAVCLSEFEENESLRLLSKCSHAFHLPCIDTWLQSHSNCPLCRAGVVVPLAHPLDSSAADLQIDSCEIPQELVLVVDEIDDIQPRILISDILKTEEIDEDLEEGSGSKKVSSTTL</sequence>
<evidence type="ECO:0000256" key="1">
    <source>
        <dbReference type="ARBA" id="ARBA00000900"/>
    </source>
</evidence>
<dbReference type="Proteomes" id="UP001634393">
    <property type="component" value="Unassembled WGS sequence"/>
</dbReference>
<evidence type="ECO:0000256" key="12">
    <source>
        <dbReference type="ARBA" id="ARBA00023136"/>
    </source>
</evidence>
<evidence type="ECO:0000256" key="7">
    <source>
        <dbReference type="ARBA" id="ARBA00022723"/>
    </source>
</evidence>
<comment type="similarity">
    <text evidence="13">Belongs to the RING-type zinc finger family. ATL subfamily.</text>
</comment>
<dbReference type="GO" id="GO:0008270">
    <property type="term" value="F:zinc ion binding"/>
    <property type="evidence" value="ECO:0007669"/>
    <property type="project" value="UniProtKB-KW"/>
</dbReference>
<gene>
    <name evidence="17" type="ORF">ACJIZ3_016463</name>
</gene>
<evidence type="ECO:0000256" key="9">
    <source>
        <dbReference type="ARBA" id="ARBA00022786"/>
    </source>
</evidence>
<evidence type="ECO:0000259" key="16">
    <source>
        <dbReference type="PROSITE" id="PS50089"/>
    </source>
</evidence>
<evidence type="ECO:0000256" key="10">
    <source>
        <dbReference type="ARBA" id="ARBA00022833"/>
    </source>
</evidence>
<dbReference type="GO" id="GO:0016020">
    <property type="term" value="C:membrane"/>
    <property type="evidence" value="ECO:0007669"/>
    <property type="project" value="UniProtKB-SubCell"/>
</dbReference>
<dbReference type="PANTHER" id="PTHR46913:SF22">
    <property type="entry name" value="RING-TYPE E3 UBIQUITIN TRANSFERASE"/>
    <property type="match status" value="1"/>
</dbReference>
<keyword evidence="6 15" id="KW-0812">Transmembrane</keyword>
<dbReference type="InterPro" id="IPR013083">
    <property type="entry name" value="Znf_RING/FYVE/PHD"/>
</dbReference>
<dbReference type="Pfam" id="PF13639">
    <property type="entry name" value="zf-RING_2"/>
    <property type="match status" value="1"/>
</dbReference>
<dbReference type="EC" id="2.3.2.27" evidence="4"/>
<dbReference type="PANTHER" id="PTHR46913">
    <property type="entry name" value="RING-H2 FINGER PROTEIN ATL16"/>
    <property type="match status" value="1"/>
</dbReference>
<keyword evidence="11 15" id="KW-1133">Transmembrane helix</keyword>
<dbReference type="SUPFAM" id="SSF57850">
    <property type="entry name" value="RING/U-box"/>
    <property type="match status" value="1"/>
</dbReference>
<evidence type="ECO:0000256" key="13">
    <source>
        <dbReference type="ARBA" id="ARBA00024209"/>
    </source>
</evidence>
<dbReference type="EMBL" id="JBJXBP010000008">
    <property type="protein sequence ID" value="KAL3815195.1"/>
    <property type="molecule type" value="Genomic_DNA"/>
</dbReference>
<dbReference type="FunFam" id="3.30.40.10:FF:000187">
    <property type="entry name" value="E3 ubiquitin-protein ligase ATL6"/>
    <property type="match status" value="1"/>
</dbReference>
<protein>
    <recommendedName>
        <fullName evidence="4">RING-type E3 ubiquitin transferase</fullName>
        <ecNumber evidence="4">2.3.2.27</ecNumber>
    </recommendedName>
</protein>
<comment type="catalytic activity">
    <reaction evidence="1">
        <text>S-ubiquitinyl-[E2 ubiquitin-conjugating enzyme]-L-cysteine + [acceptor protein]-L-lysine = [E2 ubiquitin-conjugating enzyme]-L-cysteine + N(6)-ubiquitinyl-[acceptor protein]-L-lysine.</text>
        <dbReference type="EC" id="2.3.2.27"/>
    </reaction>
</comment>
<evidence type="ECO:0000256" key="8">
    <source>
        <dbReference type="ARBA" id="ARBA00022771"/>
    </source>
</evidence>
<dbReference type="GO" id="GO:0061630">
    <property type="term" value="F:ubiquitin protein ligase activity"/>
    <property type="evidence" value="ECO:0007669"/>
    <property type="project" value="UniProtKB-EC"/>
</dbReference>
<dbReference type="InterPro" id="IPR044600">
    <property type="entry name" value="ATL1/ATL16-like"/>
</dbReference>
<evidence type="ECO:0000256" key="5">
    <source>
        <dbReference type="ARBA" id="ARBA00022679"/>
    </source>
</evidence>
<comment type="pathway">
    <text evidence="3">Protein modification; protein ubiquitination.</text>
</comment>
<keyword evidence="12 15" id="KW-0472">Membrane</keyword>
<dbReference type="InterPro" id="IPR001841">
    <property type="entry name" value="Znf_RING"/>
</dbReference>
<feature type="domain" description="RING-type" evidence="16">
    <location>
        <begin position="138"/>
        <end position="180"/>
    </location>
</feature>
<keyword evidence="5" id="KW-0808">Transferase</keyword>
<dbReference type="PROSITE" id="PS50089">
    <property type="entry name" value="ZF_RING_2"/>
    <property type="match status" value="1"/>
</dbReference>
<comment type="caution">
    <text evidence="17">The sequence shown here is derived from an EMBL/GenBank/DDBJ whole genome shotgun (WGS) entry which is preliminary data.</text>
</comment>
<evidence type="ECO:0000313" key="17">
    <source>
        <dbReference type="EMBL" id="KAL3815195.1"/>
    </source>
</evidence>
<feature type="transmembrane region" description="Helical" evidence="15">
    <location>
        <begin position="49"/>
        <end position="72"/>
    </location>
</feature>
<evidence type="ECO:0000256" key="14">
    <source>
        <dbReference type="PROSITE-ProRule" id="PRU00175"/>
    </source>
</evidence>
<evidence type="ECO:0000256" key="15">
    <source>
        <dbReference type="SAM" id="Phobius"/>
    </source>
</evidence>
<evidence type="ECO:0000256" key="4">
    <source>
        <dbReference type="ARBA" id="ARBA00012483"/>
    </source>
</evidence>
<keyword evidence="7" id="KW-0479">Metal-binding</keyword>
<dbReference type="Gene3D" id="3.30.40.10">
    <property type="entry name" value="Zinc/RING finger domain, C3HC4 (zinc finger)"/>
    <property type="match status" value="1"/>
</dbReference>
<evidence type="ECO:0000256" key="6">
    <source>
        <dbReference type="ARBA" id="ARBA00022692"/>
    </source>
</evidence>
<keyword evidence="18" id="KW-1185">Reference proteome</keyword>
<reference evidence="17 18" key="1">
    <citation type="submission" date="2024-12" db="EMBL/GenBank/DDBJ databases">
        <title>The unique morphological basis and parallel evolutionary history of personate flowers in Penstemon.</title>
        <authorList>
            <person name="Depatie T.H."/>
            <person name="Wessinger C.A."/>
        </authorList>
    </citation>
    <scope>NUCLEOTIDE SEQUENCE [LARGE SCALE GENOMIC DNA]</scope>
    <source>
        <strain evidence="17">WTNN_2</strain>
        <tissue evidence="17">Leaf</tissue>
    </source>
</reference>
<evidence type="ECO:0000256" key="11">
    <source>
        <dbReference type="ARBA" id="ARBA00022989"/>
    </source>
</evidence>
<accession>A0ABD3RQG4</accession>
<organism evidence="17 18">
    <name type="scientific">Penstemon smallii</name>
    <dbReference type="NCBI Taxonomy" id="265156"/>
    <lineage>
        <taxon>Eukaryota</taxon>
        <taxon>Viridiplantae</taxon>
        <taxon>Streptophyta</taxon>
        <taxon>Embryophyta</taxon>
        <taxon>Tracheophyta</taxon>
        <taxon>Spermatophyta</taxon>
        <taxon>Magnoliopsida</taxon>
        <taxon>eudicotyledons</taxon>
        <taxon>Gunneridae</taxon>
        <taxon>Pentapetalae</taxon>
        <taxon>asterids</taxon>
        <taxon>lamiids</taxon>
        <taxon>Lamiales</taxon>
        <taxon>Plantaginaceae</taxon>
        <taxon>Cheloneae</taxon>
        <taxon>Penstemon</taxon>
    </lineage>
</organism>
<dbReference type="CDD" id="cd16461">
    <property type="entry name" value="RING-H2_EL5-like"/>
    <property type="match status" value="1"/>
</dbReference>
<name>A0ABD3RQG4_9LAMI</name>
<keyword evidence="10" id="KW-0862">Zinc</keyword>
<keyword evidence="8 14" id="KW-0863">Zinc-finger</keyword>
<dbReference type="SMART" id="SM00184">
    <property type="entry name" value="RING"/>
    <property type="match status" value="1"/>
</dbReference>
<evidence type="ECO:0000256" key="2">
    <source>
        <dbReference type="ARBA" id="ARBA00004167"/>
    </source>
</evidence>
<evidence type="ECO:0000256" key="3">
    <source>
        <dbReference type="ARBA" id="ARBA00004906"/>
    </source>
</evidence>
<proteinExistence type="inferred from homology"/>